<dbReference type="InterPro" id="IPR043358">
    <property type="entry name" value="GNL1-like"/>
</dbReference>
<feature type="domain" description="G" evidence="6">
    <location>
        <begin position="283"/>
        <end position="357"/>
    </location>
</feature>
<protein>
    <recommendedName>
        <fullName evidence="6">G domain-containing protein</fullName>
    </recommendedName>
</protein>
<dbReference type="PANTHER" id="PTHR45709:SF2">
    <property type="entry name" value="LARGE SUBUNIT GTPASE 1 HOMOLOG"/>
    <property type="match status" value="1"/>
</dbReference>
<dbReference type="Gene3D" id="1.10.1580.10">
    <property type="match status" value="1"/>
</dbReference>
<feature type="compositionally biased region" description="Basic residues" evidence="5">
    <location>
        <begin position="1"/>
        <end position="11"/>
    </location>
</feature>
<dbReference type="Pfam" id="PF01926">
    <property type="entry name" value="MMR_HSR1"/>
    <property type="match status" value="1"/>
</dbReference>
<dbReference type="Proteomes" id="UP000179807">
    <property type="component" value="Unassembled WGS sequence"/>
</dbReference>
<evidence type="ECO:0000256" key="3">
    <source>
        <dbReference type="ARBA" id="ARBA00022801"/>
    </source>
</evidence>
<comment type="caution">
    <text evidence="7">The sequence shown here is derived from an EMBL/GenBank/DDBJ whole genome shotgun (WGS) entry which is preliminary data.</text>
</comment>
<dbReference type="GO" id="GO:0005525">
    <property type="term" value="F:GTP binding"/>
    <property type="evidence" value="ECO:0007669"/>
    <property type="project" value="UniProtKB-KW"/>
</dbReference>
<reference evidence="7" key="1">
    <citation type="submission" date="2016-10" db="EMBL/GenBank/DDBJ databases">
        <authorList>
            <person name="Benchimol M."/>
            <person name="Almeida L.G."/>
            <person name="Vasconcelos A.T."/>
            <person name="Perreira-Neves A."/>
            <person name="Rosa I.A."/>
            <person name="Tasca T."/>
            <person name="Bogo M.R."/>
            <person name="de Souza W."/>
        </authorList>
    </citation>
    <scope>NUCLEOTIDE SEQUENCE [LARGE SCALE GENOMIC DNA]</scope>
    <source>
        <strain evidence="7">K</strain>
    </source>
</reference>
<evidence type="ECO:0000256" key="1">
    <source>
        <dbReference type="ARBA" id="ARBA00022490"/>
    </source>
</evidence>
<accession>A0A1J4J979</accession>
<dbReference type="OrthoDB" id="61815at2759"/>
<keyword evidence="1" id="KW-0963">Cytoplasm</keyword>
<keyword evidence="8" id="KW-1185">Reference proteome</keyword>
<dbReference type="GeneID" id="94846566"/>
<dbReference type="GO" id="GO:0003924">
    <property type="term" value="F:GTPase activity"/>
    <property type="evidence" value="ECO:0007669"/>
    <property type="project" value="InterPro"/>
</dbReference>
<dbReference type="AlphaFoldDB" id="A0A1J4J979"/>
<evidence type="ECO:0000256" key="5">
    <source>
        <dbReference type="SAM" id="MobiDB-lite"/>
    </source>
</evidence>
<dbReference type="CDD" id="cd01857">
    <property type="entry name" value="HSR1_MMR1"/>
    <property type="match status" value="1"/>
</dbReference>
<sequence length="514" mass="57884">MPPKKNSKGKKNSGGFGAALINSKTKKRQKVGEGNHGPTKYSFPDTEVALEDRLRSMTDDYTLGDFVTDAELNGKTFEAIRGNIRIVDRQQLTKEAFESLHRTPEQIEAEDRLKSRLIIPRRPYWDENTTPEELHEKETSEILEWRRALSVLEESDNIVLSPFEKNPEVWKELWRVLERSQVAIYIVDSRDPLAFFSHDFIKYMNELDLPVLLALNKADLVPQPIRDEWAQYFQALQTDLGFSFKFEFVSTLKTKTDNALTPKELVLKGKTLAKGPGRDGKVTIGFVGFPNVGKSSMLNSAVGRICVRSSMTPGKTKHLQTINMEEDGITVCDCPGLVFPLFQQSRAAMICNGVLSIDQMTDWLGPCQILCQKIPSEALNALYSTRMPPPYCNAHDFLQNIAKIKGFTTARANPDEARAARLVLKDYVAGKLIHCELPPGVRLKPDEVPVEKNDNDENDMMDQVLNAPERPVGDVPAMEEVMARTPVMPVQQEKKPVVTSNPKRRGVVRIATFE</sequence>
<dbReference type="InterPro" id="IPR023179">
    <property type="entry name" value="GTP-bd_ortho_bundle_sf"/>
</dbReference>
<feature type="region of interest" description="Disordered" evidence="5">
    <location>
        <begin position="1"/>
        <end position="43"/>
    </location>
</feature>
<evidence type="ECO:0000256" key="4">
    <source>
        <dbReference type="ARBA" id="ARBA00023134"/>
    </source>
</evidence>
<keyword evidence="4" id="KW-0342">GTP-binding</keyword>
<dbReference type="Gene3D" id="3.40.50.300">
    <property type="entry name" value="P-loop containing nucleotide triphosphate hydrolases"/>
    <property type="match status" value="1"/>
</dbReference>
<evidence type="ECO:0000256" key="2">
    <source>
        <dbReference type="ARBA" id="ARBA00022741"/>
    </source>
</evidence>
<dbReference type="GO" id="GO:0005829">
    <property type="term" value="C:cytosol"/>
    <property type="evidence" value="ECO:0007669"/>
    <property type="project" value="TreeGrafter"/>
</dbReference>
<evidence type="ECO:0000313" key="8">
    <source>
        <dbReference type="Proteomes" id="UP000179807"/>
    </source>
</evidence>
<dbReference type="InterPro" id="IPR027417">
    <property type="entry name" value="P-loop_NTPase"/>
</dbReference>
<dbReference type="EMBL" id="MLAK01001225">
    <property type="protein sequence ID" value="OHS95746.1"/>
    <property type="molecule type" value="Genomic_DNA"/>
</dbReference>
<dbReference type="SUPFAM" id="SSF52540">
    <property type="entry name" value="P-loop containing nucleoside triphosphate hydrolases"/>
    <property type="match status" value="1"/>
</dbReference>
<proteinExistence type="predicted"/>
<gene>
    <name evidence="7" type="ORF">TRFO_38134</name>
</gene>
<dbReference type="PANTHER" id="PTHR45709">
    <property type="entry name" value="LARGE SUBUNIT GTPASE 1 HOMOLOG-RELATED"/>
    <property type="match status" value="1"/>
</dbReference>
<keyword evidence="3" id="KW-0378">Hydrolase</keyword>
<evidence type="ECO:0000313" key="7">
    <source>
        <dbReference type="EMBL" id="OHS95746.1"/>
    </source>
</evidence>
<dbReference type="RefSeq" id="XP_068348883.1">
    <property type="nucleotide sequence ID" value="XM_068511862.1"/>
</dbReference>
<dbReference type="InterPro" id="IPR006073">
    <property type="entry name" value="GTP-bd"/>
</dbReference>
<dbReference type="VEuPathDB" id="TrichDB:TRFO_38134"/>
<keyword evidence="2" id="KW-0547">Nucleotide-binding</keyword>
<evidence type="ECO:0000259" key="6">
    <source>
        <dbReference type="Pfam" id="PF01926"/>
    </source>
</evidence>
<name>A0A1J4J979_9EUKA</name>
<organism evidence="7 8">
    <name type="scientific">Tritrichomonas foetus</name>
    <dbReference type="NCBI Taxonomy" id="1144522"/>
    <lineage>
        <taxon>Eukaryota</taxon>
        <taxon>Metamonada</taxon>
        <taxon>Parabasalia</taxon>
        <taxon>Tritrichomonadida</taxon>
        <taxon>Tritrichomonadidae</taxon>
        <taxon>Tritrichomonas</taxon>
    </lineage>
</organism>